<accession>A0ABQ3VRN0</accession>
<dbReference type="SUPFAM" id="SSF75304">
    <property type="entry name" value="Amidase signature (AS) enzymes"/>
    <property type="match status" value="1"/>
</dbReference>
<organism evidence="2 3">
    <name type="scientific">Dictyobacter formicarum</name>
    <dbReference type="NCBI Taxonomy" id="2778368"/>
    <lineage>
        <taxon>Bacteria</taxon>
        <taxon>Bacillati</taxon>
        <taxon>Chloroflexota</taxon>
        <taxon>Ktedonobacteria</taxon>
        <taxon>Ktedonobacterales</taxon>
        <taxon>Dictyobacteraceae</taxon>
        <taxon>Dictyobacter</taxon>
    </lineage>
</organism>
<evidence type="ECO:0000313" key="2">
    <source>
        <dbReference type="EMBL" id="GHO88825.1"/>
    </source>
</evidence>
<dbReference type="InterPro" id="IPR052739">
    <property type="entry name" value="FAAH2"/>
</dbReference>
<proteinExistence type="predicted"/>
<dbReference type="PANTHER" id="PTHR43372:SF4">
    <property type="entry name" value="FATTY-ACID AMIDE HYDROLASE 2"/>
    <property type="match status" value="1"/>
</dbReference>
<keyword evidence="3" id="KW-1185">Reference proteome</keyword>
<dbReference type="Proteomes" id="UP000635565">
    <property type="component" value="Unassembled WGS sequence"/>
</dbReference>
<feature type="domain" description="Amidase" evidence="1">
    <location>
        <begin position="337"/>
        <end position="438"/>
    </location>
</feature>
<evidence type="ECO:0000313" key="3">
    <source>
        <dbReference type="Proteomes" id="UP000635565"/>
    </source>
</evidence>
<name>A0ABQ3VRN0_9CHLR</name>
<dbReference type="Gene3D" id="3.90.1300.10">
    <property type="entry name" value="Amidase signature (AS) domain"/>
    <property type="match status" value="1"/>
</dbReference>
<protein>
    <submittedName>
        <fullName evidence="2">Amidase</fullName>
    </submittedName>
</protein>
<feature type="domain" description="Amidase" evidence="1">
    <location>
        <begin position="25"/>
        <end position="308"/>
    </location>
</feature>
<dbReference type="InterPro" id="IPR036928">
    <property type="entry name" value="AS_sf"/>
</dbReference>
<dbReference type="RefSeq" id="WP_201366374.1">
    <property type="nucleotide sequence ID" value="NZ_BNJJ01000028.1"/>
</dbReference>
<dbReference type="EMBL" id="BNJJ01000028">
    <property type="protein sequence ID" value="GHO88825.1"/>
    <property type="molecule type" value="Genomic_DNA"/>
</dbReference>
<evidence type="ECO:0000259" key="1">
    <source>
        <dbReference type="Pfam" id="PF01425"/>
    </source>
</evidence>
<dbReference type="Pfam" id="PF01425">
    <property type="entry name" value="Amidase"/>
    <property type="match status" value="2"/>
</dbReference>
<sequence>MDTIIFSSTTELAAAIRSGRVSATEVLQAHLAQIEAHNSMLNAVITLDAERAYERARAADAALARGQLWGPLHGVPFTLKDAHATAGMRTTTGFPPLADYVPDSDSPVAARLKKAGGILMGKTNVPVMLSDYQTSNSIFGQTNNPWNSERTSGGSSGGAAAALAGGMTPFEIGTDLSASIRIPAHFCGIFGMKPTEQRVPLTGLIPGLPGPRPIRIMSCIGPMARTSEDLALLYSIIAGPDGQDTEVAPVPVDEVPQLALKNLRIAIAPTFPGIPVAAEIRAAIEGLAKQLAPLCAAVEEAKLPPVDINQDLARAGALISMMTGAVQPGEQEHPTTLAQYLEALHMRDQSILAWEQFFDKWDMLLCPPSMVTAFPHCQPGSPLQVDGQDVNYYMTAAHGTVFNYTGHPAIILPYQRSHEGLPIGIQIVGKRWSESRLLAMAQALAEVTGAFQRPAGY</sequence>
<comment type="caution">
    <text evidence="2">The sequence shown here is derived from an EMBL/GenBank/DDBJ whole genome shotgun (WGS) entry which is preliminary data.</text>
</comment>
<reference evidence="2 3" key="1">
    <citation type="journal article" date="2021" name="Int. J. Syst. Evol. Microbiol.">
        <title>Reticulibacter mediterranei gen. nov., sp. nov., within the new family Reticulibacteraceae fam. nov., and Ktedonospora formicarum gen. nov., sp. nov., Ktedonobacter robiniae sp. nov., Dictyobacter formicarum sp. nov. and Dictyobacter arantiisoli sp. nov., belonging to the class Ktedonobacteria.</title>
        <authorList>
            <person name="Yabe S."/>
            <person name="Zheng Y."/>
            <person name="Wang C.M."/>
            <person name="Sakai Y."/>
            <person name="Abe K."/>
            <person name="Yokota A."/>
            <person name="Donadio S."/>
            <person name="Cavaletti L."/>
            <person name="Monciardini P."/>
        </authorList>
    </citation>
    <scope>NUCLEOTIDE SEQUENCE [LARGE SCALE GENOMIC DNA]</scope>
    <source>
        <strain evidence="2 3">SOSP1-9</strain>
    </source>
</reference>
<gene>
    <name evidence="2" type="ORF">KSZ_68310</name>
</gene>
<dbReference type="PANTHER" id="PTHR43372">
    <property type="entry name" value="FATTY-ACID AMIDE HYDROLASE"/>
    <property type="match status" value="1"/>
</dbReference>
<dbReference type="InterPro" id="IPR023631">
    <property type="entry name" value="Amidase_dom"/>
</dbReference>